<dbReference type="EMBL" id="CP030850">
    <property type="protein sequence ID" value="AXE17725.1"/>
    <property type="molecule type" value="Genomic_DNA"/>
</dbReference>
<dbReference type="OrthoDB" id="951869at2"/>
<feature type="transmembrane region" description="Helical" evidence="1">
    <location>
        <begin position="34"/>
        <end position="55"/>
    </location>
</feature>
<keyword evidence="1" id="KW-0472">Membrane</keyword>
<keyword evidence="3" id="KW-1185">Reference proteome</keyword>
<reference evidence="2 3" key="1">
    <citation type="submission" date="2018-07" db="EMBL/GenBank/DDBJ databases">
        <title>Genome sequencing of Runella.</title>
        <authorList>
            <person name="Baek M.-G."/>
            <person name="Yi H."/>
        </authorList>
    </citation>
    <scope>NUCLEOTIDE SEQUENCE [LARGE SCALE GENOMIC DNA]</scope>
    <source>
        <strain evidence="2 3">HYN0085</strain>
    </source>
</reference>
<feature type="transmembrane region" description="Helical" evidence="1">
    <location>
        <begin position="122"/>
        <end position="139"/>
    </location>
</feature>
<feature type="transmembrane region" description="Helical" evidence="1">
    <location>
        <begin position="6"/>
        <end position="27"/>
    </location>
</feature>
<feature type="transmembrane region" description="Helical" evidence="1">
    <location>
        <begin position="67"/>
        <end position="87"/>
    </location>
</feature>
<proteinExistence type="predicted"/>
<organism evidence="2 3">
    <name type="scientific">Runella rosea</name>
    <dbReference type="NCBI Taxonomy" id="2259595"/>
    <lineage>
        <taxon>Bacteria</taxon>
        <taxon>Pseudomonadati</taxon>
        <taxon>Bacteroidota</taxon>
        <taxon>Cytophagia</taxon>
        <taxon>Cytophagales</taxon>
        <taxon>Spirosomataceae</taxon>
        <taxon>Runella</taxon>
    </lineage>
</organism>
<keyword evidence="1" id="KW-1133">Transmembrane helix</keyword>
<evidence type="ECO:0000313" key="3">
    <source>
        <dbReference type="Proteomes" id="UP000251993"/>
    </source>
</evidence>
<sequence length="190" mass="20805">MIQLSNAFSDAVVATVCIVVFFKFFAYVPFHNRLLWGVFLVTVSLAAGAGVFRYLGFQQLTDTHRSLSTLAGSAGLASVVVAIWGLVMRQTISRSTVILTLSCGLILFVFLLYPSFQVFSSVVQAFTMLVVMLIAVFGLMQKYQKAIWIVIGVMILGIATKVATQHLPFSPIDVYHYALAAMVFCFGKAV</sequence>
<protein>
    <submittedName>
        <fullName evidence="2">Uncharacterized protein</fullName>
    </submittedName>
</protein>
<accession>A0A344TGF4</accession>
<feature type="transmembrane region" description="Helical" evidence="1">
    <location>
        <begin position="146"/>
        <end position="163"/>
    </location>
</feature>
<feature type="transmembrane region" description="Helical" evidence="1">
    <location>
        <begin position="96"/>
        <end position="116"/>
    </location>
</feature>
<dbReference type="KEGG" id="run:DR864_08250"/>
<dbReference type="RefSeq" id="WP_114066510.1">
    <property type="nucleotide sequence ID" value="NZ_CP030850.1"/>
</dbReference>
<dbReference type="Pfam" id="PF22285">
    <property type="entry name" value="DUF6962"/>
    <property type="match status" value="1"/>
</dbReference>
<gene>
    <name evidence="2" type="ORF">DR864_08250</name>
</gene>
<evidence type="ECO:0000313" key="2">
    <source>
        <dbReference type="EMBL" id="AXE17725.1"/>
    </source>
</evidence>
<dbReference type="Proteomes" id="UP000251993">
    <property type="component" value="Chromosome"/>
</dbReference>
<name>A0A344TGF4_9BACT</name>
<dbReference type="AlphaFoldDB" id="A0A344TGF4"/>
<dbReference type="InterPro" id="IPR054235">
    <property type="entry name" value="DUF6962"/>
</dbReference>
<keyword evidence="1" id="KW-0812">Transmembrane</keyword>
<evidence type="ECO:0000256" key="1">
    <source>
        <dbReference type="SAM" id="Phobius"/>
    </source>
</evidence>